<protein>
    <submittedName>
        <fullName evidence="1">SRPBCC family protein</fullName>
    </submittedName>
</protein>
<name>A0ABU5KFT7_9ACTN</name>
<proteinExistence type="predicted"/>
<accession>A0ABU5KFT7</accession>
<dbReference type="InterPro" id="IPR019587">
    <property type="entry name" value="Polyketide_cyclase/dehydratase"/>
</dbReference>
<reference evidence="1 2" key="1">
    <citation type="submission" date="2023-11" db="EMBL/GenBank/DDBJ databases">
        <title>Novel species in genus Nocardioides.</title>
        <authorList>
            <person name="Zhou H."/>
        </authorList>
    </citation>
    <scope>NUCLEOTIDE SEQUENCE [LARGE SCALE GENOMIC DNA]</scope>
    <source>
        <strain evidence="1 2">S-58</strain>
    </source>
</reference>
<organism evidence="1 2">
    <name type="scientific">Nocardioides renjunii</name>
    <dbReference type="NCBI Taxonomy" id="3095075"/>
    <lineage>
        <taxon>Bacteria</taxon>
        <taxon>Bacillati</taxon>
        <taxon>Actinomycetota</taxon>
        <taxon>Actinomycetes</taxon>
        <taxon>Propionibacteriales</taxon>
        <taxon>Nocardioidaceae</taxon>
        <taxon>Nocardioides</taxon>
    </lineage>
</organism>
<dbReference type="EMBL" id="JAXQPW010000007">
    <property type="protein sequence ID" value="MDZ5663709.1"/>
    <property type="molecule type" value="Genomic_DNA"/>
</dbReference>
<gene>
    <name evidence="1" type="ORF">SFC79_18175</name>
</gene>
<dbReference type="Pfam" id="PF10604">
    <property type="entry name" value="Polyketide_cyc2"/>
    <property type="match status" value="1"/>
</dbReference>
<comment type="caution">
    <text evidence="1">The sequence shown here is derived from an EMBL/GenBank/DDBJ whole genome shotgun (WGS) entry which is preliminary data.</text>
</comment>
<evidence type="ECO:0000313" key="1">
    <source>
        <dbReference type="EMBL" id="MDZ5663709.1"/>
    </source>
</evidence>
<evidence type="ECO:0000313" key="2">
    <source>
        <dbReference type="Proteomes" id="UP001291999"/>
    </source>
</evidence>
<dbReference type="Proteomes" id="UP001291999">
    <property type="component" value="Unassembled WGS sequence"/>
</dbReference>
<sequence>MSGHRVEASRVVQVEPGVAFERLMDAPLTDVFARRYAALPAVAEVVDQPDGWGVVGQTRTIVLADGGRLRETLTDVARPHSFAYRLDGIEGPLRHFVRTIDGLWTVAPHDGGARVTWAWTFYPKASPARLTTNVIGRMWMGYADRALTQLDTILTRA</sequence>
<dbReference type="RefSeq" id="WP_322425427.1">
    <property type="nucleotide sequence ID" value="NZ_JAXQPW010000007.1"/>
</dbReference>
<dbReference type="InterPro" id="IPR023393">
    <property type="entry name" value="START-like_dom_sf"/>
</dbReference>
<keyword evidence="2" id="KW-1185">Reference proteome</keyword>
<dbReference type="Gene3D" id="3.30.530.20">
    <property type="match status" value="1"/>
</dbReference>
<dbReference type="SUPFAM" id="SSF55961">
    <property type="entry name" value="Bet v1-like"/>
    <property type="match status" value="1"/>
</dbReference>